<keyword evidence="6" id="KW-0472">Membrane</keyword>
<dbReference type="Proteomes" id="UP000887561">
    <property type="component" value="Unplaced"/>
</dbReference>
<feature type="domain" description="PDZ" evidence="9">
    <location>
        <begin position="71"/>
        <end position="148"/>
    </location>
</feature>
<dbReference type="Gene3D" id="2.30.29.30">
    <property type="entry name" value="Pleckstrin-homology domain (PH domain)/Phosphotyrosine-binding domain (PTB)"/>
    <property type="match status" value="2"/>
</dbReference>
<comment type="similarity">
    <text evidence="3">Belongs to the syntrophin family.</text>
</comment>
<dbReference type="InterPro" id="IPR011993">
    <property type="entry name" value="PH-like_dom_sf"/>
</dbReference>
<dbReference type="AlphaFoldDB" id="A0A915MSJ0"/>
<dbReference type="SMART" id="SM00233">
    <property type="entry name" value="PH"/>
    <property type="match status" value="2"/>
</dbReference>
<dbReference type="InterPro" id="IPR001849">
    <property type="entry name" value="PH_domain"/>
</dbReference>
<name>A0A915MSJ0_MELJA</name>
<dbReference type="PANTHER" id="PTHR10554:SF12">
    <property type="entry name" value="IP02644P"/>
    <property type="match status" value="1"/>
</dbReference>
<dbReference type="CDD" id="cd00821">
    <property type="entry name" value="PH"/>
    <property type="match status" value="1"/>
</dbReference>
<dbReference type="InterPro" id="IPR015482">
    <property type="entry name" value="Syntrophin"/>
</dbReference>
<dbReference type="SUPFAM" id="SSF50156">
    <property type="entry name" value="PDZ domain-like"/>
    <property type="match status" value="1"/>
</dbReference>
<proteinExistence type="inferred from homology"/>
<evidence type="ECO:0000259" key="8">
    <source>
        <dbReference type="PROSITE" id="PS50003"/>
    </source>
</evidence>
<accession>A0A915MSJ0</accession>
<evidence type="ECO:0000256" key="5">
    <source>
        <dbReference type="ARBA" id="ARBA00022737"/>
    </source>
</evidence>
<protein>
    <submittedName>
        <fullName evidence="11">Uncharacterized protein</fullName>
    </submittedName>
</protein>
<organism evidence="10 11">
    <name type="scientific">Meloidogyne javanica</name>
    <name type="common">Root-knot nematode worm</name>
    <dbReference type="NCBI Taxonomy" id="6303"/>
    <lineage>
        <taxon>Eukaryota</taxon>
        <taxon>Metazoa</taxon>
        <taxon>Ecdysozoa</taxon>
        <taxon>Nematoda</taxon>
        <taxon>Chromadorea</taxon>
        <taxon>Rhabditida</taxon>
        <taxon>Tylenchina</taxon>
        <taxon>Tylenchomorpha</taxon>
        <taxon>Tylenchoidea</taxon>
        <taxon>Meloidogynidae</taxon>
        <taxon>Meloidogyninae</taxon>
        <taxon>Meloidogyne</taxon>
        <taxon>Meloidogyne incognita group</taxon>
    </lineage>
</organism>
<dbReference type="GO" id="GO:0005198">
    <property type="term" value="F:structural molecule activity"/>
    <property type="evidence" value="ECO:0007669"/>
    <property type="project" value="InterPro"/>
</dbReference>
<dbReference type="InterPro" id="IPR055108">
    <property type="entry name" value="Syntrophin_4th"/>
</dbReference>
<feature type="domain" description="PH" evidence="8">
    <location>
        <begin position="297"/>
        <end position="409"/>
    </location>
</feature>
<keyword evidence="5" id="KW-0677">Repeat</keyword>
<evidence type="ECO:0000256" key="4">
    <source>
        <dbReference type="ARBA" id="ARBA00022490"/>
    </source>
</evidence>
<dbReference type="InterPro" id="IPR036034">
    <property type="entry name" value="PDZ_sf"/>
</dbReference>
<evidence type="ECO:0000256" key="1">
    <source>
        <dbReference type="ARBA" id="ARBA00004170"/>
    </source>
</evidence>
<dbReference type="Pfam" id="PF23012">
    <property type="entry name" value="Syntrophin_4th"/>
    <property type="match status" value="1"/>
</dbReference>
<reference evidence="11" key="1">
    <citation type="submission" date="2022-11" db="UniProtKB">
        <authorList>
            <consortium name="WormBaseParasite"/>
        </authorList>
    </citation>
    <scope>IDENTIFICATION</scope>
</reference>
<evidence type="ECO:0000256" key="3">
    <source>
        <dbReference type="ARBA" id="ARBA00010798"/>
    </source>
</evidence>
<evidence type="ECO:0000259" key="9">
    <source>
        <dbReference type="PROSITE" id="PS50106"/>
    </source>
</evidence>
<comment type="subcellular location">
    <subcellularLocation>
        <location evidence="2">Cytoplasm</location>
        <location evidence="2">Cytoskeleton</location>
    </subcellularLocation>
    <subcellularLocation>
        <location evidence="1">Membrane</location>
        <topology evidence="1">Peripheral membrane protein</topology>
    </subcellularLocation>
</comment>
<evidence type="ECO:0000256" key="2">
    <source>
        <dbReference type="ARBA" id="ARBA00004245"/>
    </source>
</evidence>
<evidence type="ECO:0000313" key="11">
    <source>
        <dbReference type="WBParaSite" id="scaffold4643_cov233.g8470"/>
    </source>
</evidence>
<dbReference type="InterPro" id="IPR001478">
    <property type="entry name" value="PDZ"/>
</dbReference>
<dbReference type="GO" id="GO:0005856">
    <property type="term" value="C:cytoskeleton"/>
    <property type="evidence" value="ECO:0007669"/>
    <property type="project" value="UniProtKB-SubCell"/>
</dbReference>
<keyword evidence="10" id="KW-1185">Reference proteome</keyword>
<evidence type="ECO:0000256" key="7">
    <source>
        <dbReference type="ARBA" id="ARBA00023212"/>
    </source>
</evidence>
<dbReference type="WBParaSite" id="scaffold4643_cov233.g8470">
    <property type="protein sequence ID" value="scaffold4643_cov233.g8470"/>
    <property type="gene ID" value="scaffold4643_cov233.g8470"/>
</dbReference>
<dbReference type="InterPro" id="IPR041428">
    <property type="entry name" value="PHsplit_syntrophin"/>
</dbReference>
<keyword evidence="7" id="KW-0206">Cytoskeleton</keyword>
<dbReference type="Pfam" id="PF00169">
    <property type="entry name" value="PH"/>
    <property type="match status" value="1"/>
</dbReference>
<dbReference type="GO" id="GO:0016010">
    <property type="term" value="C:dystrophin-associated glycoprotein complex"/>
    <property type="evidence" value="ECO:0007669"/>
    <property type="project" value="TreeGrafter"/>
</dbReference>
<evidence type="ECO:0000313" key="10">
    <source>
        <dbReference type="Proteomes" id="UP000887561"/>
    </source>
</evidence>
<dbReference type="Gene3D" id="2.30.42.10">
    <property type="match status" value="1"/>
</dbReference>
<dbReference type="PANTHER" id="PTHR10554">
    <property type="entry name" value="SYNTROPHIN"/>
    <property type="match status" value="1"/>
</dbReference>
<dbReference type="PROSITE" id="PS50003">
    <property type="entry name" value="PH_DOMAIN"/>
    <property type="match status" value="1"/>
</dbReference>
<sequence length="510" mass="57017">MSTTTTLRNSQLEVLVDNNEWHKVNVCLEETCLVFTPIGDGFVEQFGPLNVPGGLSEVAAVSGVWNAEKRFVRIIKREGEGIGISIQGGAEAGRPIVISKIFSGMPADQTNSLFVGDVILAVNGESMANTKHEEAVRALKQAGKVVNLQGKKKLDNDSAERWANFVQYRRDLHLRRENILHRLSWDDTPTTVATTPSLLPSDRLSTINITQESHQNSRRIFALKLSFVTRTPLIPNEEDFEGRIIEIRSHSARHVLTLRCANSLEADAWFEAIHACVEALLTQALAQVNLILGQNPQVRRMGWLAEQSPSDCGRWRAVFVALTVNDLLIYDSVPAIKQEWARPMIMRPLIATRVVQTTARSFPVIAGLSDVISFTTRTGTQEGIRTHLFRVETHRELASWVKTMIQNTYEACESTLQVNAPCIWQERRCELNIHLERGLSLNDSAGGQLHWEYPFEAIRVTGDDGKQFLWIEFIGGGGEQELDLLGSPKAVVFILHTFLATKVYQLGLYA</sequence>
<dbReference type="SUPFAM" id="SSF50729">
    <property type="entry name" value="PH domain-like"/>
    <property type="match status" value="2"/>
</dbReference>
<evidence type="ECO:0000256" key="6">
    <source>
        <dbReference type="ARBA" id="ARBA00023136"/>
    </source>
</evidence>
<dbReference type="Pfam" id="PF00595">
    <property type="entry name" value="PDZ"/>
    <property type="match status" value="1"/>
</dbReference>
<dbReference type="PROSITE" id="PS50106">
    <property type="entry name" value="PDZ"/>
    <property type="match status" value="1"/>
</dbReference>
<dbReference type="Pfam" id="PF18012">
    <property type="entry name" value="PH_17"/>
    <property type="match status" value="1"/>
</dbReference>
<keyword evidence="4" id="KW-0963">Cytoplasm</keyword>
<dbReference type="SMART" id="SM00228">
    <property type="entry name" value="PDZ"/>
    <property type="match status" value="1"/>
</dbReference>